<dbReference type="GO" id="GO:0008270">
    <property type="term" value="F:zinc ion binding"/>
    <property type="evidence" value="ECO:0007669"/>
    <property type="project" value="UniProtKB-KW"/>
</dbReference>
<dbReference type="Gene3D" id="1.25.40.20">
    <property type="entry name" value="Ankyrin repeat-containing domain"/>
    <property type="match status" value="1"/>
</dbReference>
<evidence type="ECO:0000259" key="16">
    <source>
        <dbReference type="PROSITE" id="PS52044"/>
    </source>
</evidence>
<evidence type="ECO:0000256" key="15">
    <source>
        <dbReference type="SAM" id="MobiDB-lite"/>
    </source>
</evidence>
<keyword evidence="6" id="KW-0677">Repeat</keyword>
<dbReference type="InterPro" id="IPR036770">
    <property type="entry name" value="Ankyrin_rpt-contain_sf"/>
</dbReference>
<evidence type="ECO:0000256" key="2">
    <source>
        <dbReference type="ARBA" id="ARBA00009262"/>
    </source>
</evidence>
<feature type="domain" description="VLRF1" evidence="16">
    <location>
        <begin position="231"/>
        <end position="374"/>
    </location>
</feature>
<dbReference type="InterPro" id="IPR047139">
    <property type="entry name" value="ANKZ1/VMS1"/>
</dbReference>
<comment type="caution">
    <text evidence="17">The sequence shown here is derived from an EMBL/GenBank/DDBJ whole genome shotgun (WGS) entry which is preliminary data.</text>
</comment>
<dbReference type="GO" id="GO:0005737">
    <property type="term" value="C:cytoplasm"/>
    <property type="evidence" value="ECO:0007669"/>
    <property type="project" value="UniProtKB-SubCell"/>
</dbReference>
<dbReference type="SUPFAM" id="SSF48403">
    <property type="entry name" value="Ankyrin repeat"/>
    <property type="match status" value="1"/>
</dbReference>
<dbReference type="InterPro" id="IPR013087">
    <property type="entry name" value="Znf_C2H2_type"/>
</dbReference>
<gene>
    <name evidence="17" type="primary">ANKZF1_1</name>
    <name evidence="17" type="ORF">FJT64_009338</name>
</gene>
<reference evidence="17 18" key="1">
    <citation type="submission" date="2019-07" db="EMBL/GenBank/DDBJ databases">
        <title>Draft genome assembly of a fouling barnacle, Amphibalanus amphitrite (Darwin, 1854): The first reference genome for Thecostraca.</title>
        <authorList>
            <person name="Kim W."/>
        </authorList>
    </citation>
    <scope>NUCLEOTIDE SEQUENCE [LARGE SCALE GENOMIC DNA]</scope>
    <source>
        <strain evidence="17">SNU_AA5</strain>
        <tissue evidence="17">Soma without cirri and trophi</tissue>
    </source>
</reference>
<evidence type="ECO:0000256" key="6">
    <source>
        <dbReference type="ARBA" id="ARBA00022737"/>
    </source>
</evidence>
<dbReference type="EMBL" id="VIIS01001799">
    <property type="protein sequence ID" value="KAF0292720.1"/>
    <property type="molecule type" value="Genomic_DNA"/>
</dbReference>
<organism evidence="17 18">
    <name type="scientific">Amphibalanus amphitrite</name>
    <name type="common">Striped barnacle</name>
    <name type="synonym">Balanus amphitrite</name>
    <dbReference type="NCBI Taxonomy" id="1232801"/>
    <lineage>
        <taxon>Eukaryota</taxon>
        <taxon>Metazoa</taxon>
        <taxon>Ecdysozoa</taxon>
        <taxon>Arthropoda</taxon>
        <taxon>Crustacea</taxon>
        <taxon>Multicrustacea</taxon>
        <taxon>Cirripedia</taxon>
        <taxon>Thoracica</taxon>
        <taxon>Thoracicalcarea</taxon>
        <taxon>Balanomorpha</taxon>
        <taxon>Balanoidea</taxon>
        <taxon>Balanidae</taxon>
        <taxon>Amphibalaninae</taxon>
        <taxon>Amphibalanus</taxon>
    </lineage>
</organism>
<keyword evidence="9 14" id="KW-0378">Hydrolase</keyword>
<feature type="compositionally biased region" description="Acidic residues" evidence="15">
    <location>
        <begin position="140"/>
        <end position="149"/>
    </location>
</feature>
<dbReference type="InterPro" id="IPR002110">
    <property type="entry name" value="Ankyrin_rpt"/>
</dbReference>
<dbReference type="PANTHER" id="PTHR16036">
    <property type="entry name" value="ANKYRIN REPEAT AND ZINC FINGER DOMAIN-CONTAINING PROTEIN 1"/>
    <property type="match status" value="1"/>
</dbReference>
<keyword evidence="18" id="KW-1185">Reference proteome</keyword>
<feature type="region of interest" description="Disordered" evidence="15">
    <location>
        <begin position="268"/>
        <end position="291"/>
    </location>
</feature>
<evidence type="ECO:0000313" key="18">
    <source>
        <dbReference type="Proteomes" id="UP000440578"/>
    </source>
</evidence>
<comment type="similarity">
    <text evidence="2 14">Belongs to the ANKZF1/VMS1 family.</text>
</comment>
<dbReference type="InterPro" id="IPR041175">
    <property type="entry name" value="VLRF1/Vms1"/>
</dbReference>
<accession>A0A6A4VMV4</accession>
<dbReference type="PROSITE" id="PS00028">
    <property type="entry name" value="ZINC_FINGER_C2H2_1"/>
    <property type="match status" value="1"/>
</dbReference>
<dbReference type="Proteomes" id="UP000440578">
    <property type="component" value="Unassembled WGS sequence"/>
</dbReference>
<feature type="compositionally biased region" description="Polar residues" evidence="15">
    <location>
        <begin position="520"/>
        <end position="537"/>
    </location>
</feature>
<comment type="domain">
    <text evidence="14">The VLRF1 domain mediates binding to the 60S ribosomal subunit.</text>
</comment>
<evidence type="ECO:0000256" key="7">
    <source>
        <dbReference type="ARBA" id="ARBA00022759"/>
    </source>
</evidence>
<evidence type="ECO:0000256" key="12">
    <source>
        <dbReference type="ARBA" id="ARBA00023054"/>
    </source>
</evidence>
<keyword evidence="5" id="KW-0479">Metal-binding</keyword>
<keyword evidence="4 14" id="KW-0540">Nuclease</keyword>
<dbReference type="PROSITE" id="PS50297">
    <property type="entry name" value="ANK_REP_REGION"/>
    <property type="match status" value="1"/>
</dbReference>
<dbReference type="Pfam" id="PF18826">
    <property type="entry name" value="bVLRF1"/>
    <property type="match status" value="1"/>
</dbReference>
<comment type="subcellular location">
    <subcellularLocation>
        <location evidence="1">Cytoplasm</location>
    </subcellularLocation>
</comment>
<keyword evidence="7 14" id="KW-0255">Endonuclease</keyword>
<feature type="compositionally biased region" description="Basic and acidic residues" evidence="15">
    <location>
        <begin position="668"/>
        <end position="679"/>
    </location>
</feature>
<proteinExistence type="inferred from homology"/>
<evidence type="ECO:0000256" key="8">
    <source>
        <dbReference type="ARBA" id="ARBA00022771"/>
    </source>
</evidence>
<feature type="compositionally biased region" description="Basic and acidic residues" evidence="15">
    <location>
        <begin position="429"/>
        <end position="444"/>
    </location>
</feature>
<dbReference type="Pfam" id="PF00023">
    <property type="entry name" value="Ank"/>
    <property type="match status" value="1"/>
</dbReference>
<dbReference type="GO" id="GO:0004519">
    <property type="term" value="F:endonuclease activity"/>
    <property type="evidence" value="ECO:0007669"/>
    <property type="project" value="UniProtKB-KW"/>
</dbReference>
<feature type="compositionally biased region" description="Polar residues" evidence="15">
    <location>
        <begin position="1"/>
        <end position="13"/>
    </location>
</feature>
<evidence type="ECO:0000256" key="3">
    <source>
        <dbReference type="ARBA" id="ARBA00022490"/>
    </source>
</evidence>
<dbReference type="PROSITE" id="PS52044">
    <property type="entry name" value="VLRF1"/>
    <property type="match status" value="1"/>
</dbReference>
<evidence type="ECO:0000256" key="13">
    <source>
        <dbReference type="PROSITE-ProRule" id="PRU00023"/>
    </source>
</evidence>
<name>A0A6A4VMV4_AMPAM</name>
<evidence type="ECO:0000313" key="17">
    <source>
        <dbReference type="EMBL" id="KAF0292720.1"/>
    </source>
</evidence>
<dbReference type="GO" id="GO:0016787">
    <property type="term" value="F:hydrolase activity"/>
    <property type="evidence" value="ECO:0007669"/>
    <property type="project" value="UniProtKB-KW"/>
</dbReference>
<feature type="region of interest" description="Disordered" evidence="15">
    <location>
        <begin position="135"/>
        <end position="183"/>
    </location>
</feature>
<feature type="active site" evidence="14">
    <location>
        <position position="274"/>
    </location>
</feature>
<evidence type="ECO:0000256" key="4">
    <source>
        <dbReference type="ARBA" id="ARBA00022722"/>
    </source>
</evidence>
<evidence type="ECO:0000256" key="1">
    <source>
        <dbReference type="ARBA" id="ARBA00004496"/>
    </source>
</evidence>
<dbReference type="EMBL" id="VIIS01001799">
    <property type="protein sequence ID" value="KAF0292721.1"/>
    <property type="molecule type" value="Genomic_DNA"/>
</dbReference>
<evidence type="ECO:0000256" key="11">
    <source>
        <dbReference type="ARBA" id="ARBA00023043"/>
    </source>
</evidence>
<evidence type="ECO:0000256" key="9">
    <source>
        <dbReference type="ARBA" id="ARBA00022801"/>
    </source>
</evidence>
<feature type="repeat" description="ANK" evidence="13">
    <location>
        <begin position="590"/>
        <end position="622"/>
    </location>
</feature>
<keyword evidence="10" id="KW-0862">Zinc</keyword>
<feature type="region of interest" description="Disordered" evidence="15">
    <location>
        <begin position="657"/>
        <end position="695"/>
    </location>
</feature>
<evidence type="ECO:0000256" key="10">
    <source>
        <dbReference type="ARBA" id="ARBA00022833"/>
    </source>
</evidence>
<keyword evidence="8" id="KW-0863">Zinc-finger</keyword>
<dbReference type="OrthoDB" id="429841at2759"/>
<feature type="region of interest" description="Disordered" evidence="15">
    <location>
        <begin position="497"/>
        <end position="547"/>
    </location>
</feature>
<keyword evidence="12" id="KW-0175">Coiled coil</keyword>
<dbReference type="PROSITE" id="PS50088">
    <property type="entry name" value="ANK_REPEAT"/>
    <property type="match status" value="1"/>
</dbReference>
<protein>
    <submittedName>
        <fullName evidence="17">Ankyrin repeat and zinc finger domain-containing protein 1</fullName>
    </submittedName>
</protein>
<dbReference type="PANTHER" id="PTHR16036:SF2">
    <property type="entry name" value="TRNA ENDONUCLEASE ANKZF1"/>
    <property type="match status" value="1"/>
</dbReference>
<feature type="region of interest" description="Disordered" evidence="15">
    <location>
        <begin position="384"/>
        <end position="458"/>
    </location>
</feature>
<dbReference type="GO" id="GO:0036503">
    <property type="term" value="P:ERAD pathway"/>
    <property type="evidence" value="ECO:0007669"/>
    <property type="project" value="TreeGrafter"/>
</dbReference>
<dbReference type="InterPro" id="IPR041540">
    <property type="entry name" value="VATC"/>
</dbReference>
<dbReference type="Pfam" id="PF18716">
    <property type="entry name" value="VATC"/>
    <property type="match status" value="1"/>
</dbReference>
<sequence length="785" mass="87368">MADNTESNSNGQTAVKGPGKSTAESSKPITMFLHQEDRIRELFKGLKIADCSRLNASIEEEDESAELDNVPRDPLVVSEVMTCSHCGVGFSDRPEQVGHYKSDFHKYNVKRSAGGQTALTERQFDRLDIDDDVLSLSGSDSEEDSDEDTLSEREEGSTSASASEETPARRRRRRRADGDRELQRNQLRRHTKLFLVNADRQMFCLYKCLIMSKWAPAGDTQVELAVKQLARGLRVGVFLLSGGHFAAAVFSGGKAVLHKTFHSYTVRAKQGGGQASRDARSATKQPRSAGASLRRYNEASLVQHIQELLASWEEEVSRCSLLFVRALGSGAAALYGGKAPPLNRRDPRIRSVPFPTRRPTFAELERVYQALTCVHVYGTDVDVNLSQVPQSPPKPETPARTPRRSPRPERPPAERTGPPTAPPPGRRITARDRRNSERQQDLERSLSVTDSEGSDSEMAEYEVRQMRGLTDLSSFSPEEGFDSSRPLDDRVVTAVEERRRRREFRRRLREEQRAAEVGETQGTTDNGQQTAAPSTTDAEPPEPKEPAGAEEFRVQCYTLCKTGDAAGLDALLTEPLVPLTALLSRSFGQTSQTLLHAAARAGHSALVSRLLEVGADPTLRDGAGQTPYDVSSARETRNQFRRYRAAHPDKHNYAKAHIPAPLTEEMEAEKKQRDAEKKKLQNQKRKEKMKEKKAQQLIEEAARKEKEKEEEEKRRFLQLSDREKRALAAERRMAAQQSGRALVRCCHCGEDITGRVPFEYSGRLLCSTACVRQHRAATAGAGTAA</sequence>
<evidence type="ECO:0000256" key="5">
    <source>
        <dbReference type="ARBA" id="ARBA00022723"/>
    </source>
</evidence>
<evidence type="ECO:0000256" key="14">
    <source>
        <dbReference type="PROSITE-ProRule" id="PRU01389"/>
    </source>
</evidence>
<dbReference type="AlphaFoldDB" id="A0A6A4VMV4"/>
<feature type="region of interest" description="Disordered" evidence="15">
    <location>
        <begin position="1"/>
        <end position="29"/>
    </location>
</feature>
<keyword evidence="3 14" id="KW-0963">Cytoplasm</keyword>
<keyword evidence="11 13" id="KW-0040">ANK repeat</keyword>